<feature type="region of interest" description="Disordered" evidence="1">
    <location>
        <begin position="358"/>
        <end position="440"/>
    </location>
</feature>
<evidence type="ECO:0000259" key="2">
    <source>
        <dbReference type="PROSITE" id="PS50942"/>
    </source>
</evidence>
<dbReference type="PANTHER" id="PTHR12276:SF45">
    <property type="entry name" value="CLATHRIN INTERACTOR 1"/>
    <property type="match status" value="1"/>
</dbReference>
<gene>
    <name evidence="3" type="ORF">PICMEDRAFT_71290</name>
</gene>
<feature type="region of interest" description="Disordered" evidence="1">
    <location>
        <begin position="293"/>
        <end position="341"/>
    </location>
</feature>
<feature type="compositionally biased region" description="Low complexity" evidence="1">
    <location>
        <begin position="417"/>
        <end position="432"/>
    </location>
</feature>
<dbReference type="STRING" id="763406.A0A1E3NM56"/>
<dbReference type="GO" id="GO:0030036">
    <property type="term" value="P:actin cytoskeleton organization"/>
    <property type="evidence" value="ECO:0007669"/>
    <property type="project" value="EnsemblFungi"/>
</dbReference>
<feature type="domain" description="ENTH" evidence="2">
    <location>
        <begin position="25"/>
        <end position="158"/>
    </location>
</feature>
<dbReference type="GO" id="GO:0080025">
    <property type="term" value="F:phosphatidylinositol-3,5-bisphosphate binding"/>
    <property type="evidence" value="ECO:0007669"/>
    <property type="project" value="EnsemblFungi"/>
</dbReference>
<dbReference type="Pfam" id="PF01417">
    <property type="entry name" value="ENTH"/>
    <property type="match status" value="1"/>
</dbReference>
<dbReference type="GO" id="GO:0006895">
    <property type="term" value="P:Golgi to endosome transport"/>
    <property type="evidence" value="ECO:0007669"/>
    <property type="project" value="EnsemblFungi"/>
</dbReference>
<evidence type="ECO:0000313" key="4">
    <source>
        <dbReference type="Proteomes" id="UP000094455"/>
    </source>
</evidence>
<organism evidence="3 4">
    <name type="scientific">Pichia membranifaciens NRRL Y-2026</name>
    <dbReference type="NCBI Taxonomy" id="763406"/>
    <lineage>
        <taxon>Eukaryota</taxon>
        <taxon>Fungi</taxon>
        <taxon>Dikarya</taxon>
        <taxon>Ascomycota</taxon>
        <taxon>Saccharomycotina</taxon>
        <taxon>Pichiomycetes</taxon>
        <taxon>Pichiales</taxon>
        <taxon>Pichiaceae</taxon>
        <taxon>Pichia</taxon>
    </lineage>
</organism>
<reference evidence="3 4" key="1">
    <citation type="journal article" date="2016" name="Proc. Natl. Acad. Sci. U.S.A.">
        <title>Comparative genomics of biotechnologically important yeasts.</title>
        <authorList>
            <person name="Riley R."/>
            <person name="Haridas S."/>
            <person name="Wolfe K.H."/>
            <person name="Lopes M.R."/>
            <person name="Hittinger C.T."/>
            <person name="Goeker M."/>
            <person name="Salamov A.A."/>
            <person name="Wisecaver J.H."/>
            <person name="Long T.M."/>
            <person name="Calvey C.H."/>
            <person name="Aerts A.L."/>
            <person name="Barry K.W."/>
            <person name="Choi C."/>
            <person name="Clum A."/>
            <person name="Coughlan A.Y."/>
            <person name="Deshpande S."/>
            <person name="Douglass A.P."/>
            <person name="Hanson S.J."/>
            <person name="Klenk H.-P."/>
            <person name="LaButti K.M."/>
            <person name="Lapidus A."/>
            <person name="Lindquist E.A."/>
            <person name="Lipzen A.M."/>
            <person name="Meier-Kolthoff J.P."/>
            <person name="Ohm R.A."/>
            <person name="Otillar R.P."/>
            <person name="Pangilinan J.L."/>
            <person name="Peng Y."/>
            <person name="Rokas A."/>
            <person name="Rosa C.A."/>
            <person name="Scheuner C."/>
            <person name="Sibirny A.A."/>
            <person name="Slot J.C."/>
            <person name="Stielow J.B."/>
            <person name="Sun H."/>
            <person name="Kurtzman C.P."/>
            <person name="Blackwell M."/>
            <person name="Grigoriev I.V."/>
            <person name="Jeffries T.W."/>
        </authorList>
    </citation>
    <scope>NUCLEOTIDE SEQUENCE [LARGE SCALE GENOMIC DNA]</scope>
    <source>
        <strain evidence="3 4">NRRL Y-2026</strain>
    </source>
</reference>
<dbReference type="Gene3D" id="1.25.40.90">
    <property type="match status" value="1"/>
</dbReference>
<feature type="compositionally biased region" description="Acidic residues" evidence="1">
    <location>
        <begin position="305"/>
        <end position="319"/>
    </location>
</feature>
<evidence type="ECO:0000256" key="1">
    <source>
        <dbReference type="SAM" id="MobiDB-lite"/>
    </source>
</evidence>
<dbReference type="GO" id="GO:0032266">
    <property type="term" value="F:phosphatidylinositol-3-phosphate binding"/>
    <property type="evidence" value="ECO:0007669"/>
    <property type="project" value="EnsemblFungi"/>
</dbReference>
<dbReference type="InterPro" id="IPR008942">
    <property type="entry name" value="ENTH_VHS"/>
</dbReference>
<dbReference type="GeneID" id="30180571"/>
<dbReference type="FunFam" id="1.25.40.90:FF:000006">
    <property type="entry name" value="Clathrin interactor 1"/>
    <property type="match status" value="1"/>
</dbReference>
<dbReference type="GO" id="GO:0005886">
    <property type="term" value="C:plasma membrane"/>
    <property type="evidence" value="ECO:0007669"/>
    <property type="project" value="TreeGrafter"/>
</dbReference>
<dbReference type="GO" id="GO:0034498">
    <property type="term" value="P:early endosome to Golgi transport"/>
    <property type="evidence" value="ECO:0007669"/>
    <property type="project" value="EnsemblFungi"/>
</dbReference>
<dbReference type="OrthoDB" id="4033880at2759"/>
<feature type="compositionally biased region" description="Low complexity" evidence="1">
    <location>
        <begin position="358"/>
        <end position="371"/>
    </location>
</feature>
<keyword evidence="4" id="KW-1185">Reference proteome</keyword>
<dbReference type="SUPFAM" id="SSF48464">
    <property type="entry name" value="ENTH/VHS domain"/>
    <property type="match status" value="1"/>
</dbReference>
<name>A0A1E3NM56_9ASCO</name>
<evidence type="ECO:0000313" key="3">
    <source>
        <dbReference type="EMBL" id="ODQ47191.1"/>
    </source>
</evidence>
<feature type="compositionally biased region" description="Basic and acidic residues" evidence="1">
    <location>
        <begin position="158"/>
        <end position="169"/>
    </location>
</feature>
<dbReference type="GO" id="GO:0030125">
    <property type="term" value="C:clathrin vesicle coat"/>
    <property type="evidence" value="ECO:0007669"/>
    <property type="project" value="EnsemblFungi"/>
</dbReference>
<feature type="compositionally biased region" description="Low complexity" evidence="1">
    <location>
        <begin position="320"/>
        <end position="341"/>
    </location>
</feature>
<dbReference type="InterPro" id="IPR013809">
    <property type="entry name" value="ENTH"/>
</dbReference>
<dbReference type="Proteomes" id="UP000094455">
    <property type="component" value="Unassembled WGS sequence"/>
</dbReference>
<dbReference type="SMART" id="SM00273">
    <property type="entry name" value="ENTH"/>
    <property type="match status" value="1"/>
</dbReference>
<dbReference type="PANTHER" id="PTHR12276">
    <property type="entry name" value="EPSIN/ENT-RELATED"/>
    <property type="match status" value="1"/>
</dbReference>
<dbReference type="AlphaFoldDB" id="A0A1E3NM56"/>
<dbReference type="GO" id="GO:0030276">
    <property type="term" value="F:clathrin binding"/>
    <property type="evidence" value="ECO:0007669"/>
    <property type="project" value="EnsemblFungi"/>
</dbReference>
<feature type="compositionally biased region" description="Polar residues" evidence="1">
    <location>
        <begin position="389"/>
        <end position="399"/>
    </location>
</feature>
<feature type="compositionally biased region" description="Low complexity" evidence="1">
    <location>
        <begin position="241"/>
        <end position="259"/>
    </location>
</feature>
<proteinExistence type="predicted"/>
<dbReference type="GO" id="GO:0005768">
    <property type="term" value="C:endosome"/>
    <property type="evidence" value="ECO:0007669"/>
    <property type="project" value="EnsemblFungi"/>
</dbReference>
<dbReference type="CDD" id="cd16992">
    <property type="entry name" value="ENTH_Ent3"/>
    <property type="match status" value="1"/>
</dbReference>
<dbReference type="GO" id="GO:0005829">
    <property type="term" value="C:cytosol"/>
    <property type="evidence" value="ECO:0007669"/>
    <property type="project" value="GOC"/>
</dbReference>
<sequence>MDQLGKSMNNLSLWEVKSYVRKAQNAVLNLSDVEAKVREATNNEPWGASTTLMSEIARGTFNYRDREEICNMIFRRFTEKSAHEWRQIYKSLQLMEYLVKNGSERFVDDARANVSLVSMLKSFHYIDSKGVDQGINIRNRAKELTNLLNDEVKIRQERKKAKDNSKKFDAISSTSAGSRNLARRAAGPGRRVSSGAADYDDDGYENRIFGDGGVFGERFEEPRGTSIAPGAFEEYDEGQHHSSSNTNSNNNTSRNGGHSRMSKASVEASKVNARGNADLLGFGDDFGTTNGANNGGFHDHAGAEYENENDDDDFDDFDDFQSATPAASAAAPASTTSNSNNLSDLLTSSYSTNTNTNYGASSTSASAPTPAIGQPKKNDDIFGSLLMSAKQNQTSSNRPAVSKPLPTPAATSSFKYAAATPTPKPSTNNNNNGMVDLLDL</sequence>
<feature type="region of interest" description="Disordered" evidence="1">
    <location>
        <begin position="158"/>
        <end position="198"/>
    </location>
</feature>
<dbReference type="PROSITE" id="PS50942">
    <property type="entry name" value="ENTH"/>
    <property type="match status" value="1"/>
</dbReference>
<dbReference type="GO" id="GO:0006897">
    <property type="term" value="P:endocytosis"/>
    <property type="evidence" value="ECO:0007669"/>
    <property type="project" value="TreeGrafter"/>
</dbReference>
<dbReference type="EMBL" id="KV454002">
    <property type="protein sequence ID" value="ODQ47191.1"/>
    <property type="molecule type" value="Genomic_DNA"/>
</dbReference>
<dbReference type="GO" id="GO:0032511">
    <property type="term" value="P:late endosome to vacuole transport via multivesicular body sorting pathway"/>
    <property type="evidence" value="ECO:0007669"/>
    <property type="project" value="EnsemblFungi"/>
</dbReference>
<dbReference type="RefSeq" id="XP_019018304.1">
    <property type="nucleotide sequence ID" value="XM_019163884.1"/>
</dbReference>
<protein>
    <recommendedName>
        <fullName evidence="2">ENTH domain-containing protein</fullName>
    </recommendedName>
</protein>
<feature type="region of interest" description="Disordered" evidence="1">
    <location>
        <begin position="235"/>
        <end position="268"/>
    </location>
</feature>
<accession>A0A1E3NM56</accession>